<protein>
    <submittedName>
        <fullName evidence="1">Uncharacterized protein</fullName>
    </submittedName>
</protein>
<gene>
    <name evidence="1" type="ORF">RISK_005850</name>
</gene>
<proteinExistence type="predicted"/>
<comment type="caution">
    <text evidence="1">The sequence shown here is derived from an EMBL/GenBank/DDBJ whole genome shotgun (WGS) entry which is preliminary data.</text>
</comment>
<evidence type="ECO:0000313" key="1">
    <source>
        <dbReference type="EMBL" id="KLU02024.1"/>
    </source>
</evidence>
<accession>A0A0J1E930</accession>
<dbReference type="PATRIC" id="fig|595434.4.peg.5553"/>
<sequence length="62" mass="6969">MVNETQDPRIILQPTLKAKHGGDQGDEFLDAFTEVPTRWRVIPHRYSAATSFATPAWTRAGD</sequence>
<keyword evidence="2" id="KW-1185">Reference proteome</keyword>
<reference evidence="1" key="1">
    <citation type="submission" date="2015-05" db="EMBL/GenBank/DDBJ databases">
        <title>Permanent draft genome of Rhodopirellula islandicus K833.</title>
        <authorList>
            <person name="Kizina J."/>
            <person name="Richter M."/>
            <person name="Glockner F.O."/>
            <person name="Harder J."/>
        </authorList>
    </citation>
    <scope>NUCLEOTIDE SEQUENCE [LARGE SCALE GENOMIC DNA]</scope>
    <source>
        <strain evidence="1">K833</strain>
    </source>
</reference>
<dbReference type="AlphaFoldDB" id="A0A0J1E930"/>
<dbReference type="STRING" id="595434.RISK_005850"/>
<dbReference type="RefSeq" id="WP_047816812.1">
    <property type="nucleotide sequence ID" value="NZ_LECT01000046.1"/>
</dbReference>
<dbReference type="EMBL" id="LECT01000046">
    <property type="protein sequence ID" value="KLU02024.1"/>
    <property type="molecule type" value="Genomic_DNA"/>
</dbReference>
<dbReference type="Proteomes" id="UP000036367">
    <property type="component" value="Unassembled WGS sequence"/>
</dbReference>
<evidence type="ECO:0000313" key="2">
    <source>
        <dbReference type="Proteomes" id="UP000036367"/>
    </source>
</evidence>
<organism evidence="1 2">
    <name type="scientific">Rhodopirellula islandica</name>
    <dbReference type="NCBI Taxonomy" id="595434"/>
    <lineage>
        <taxon>Bacteria</taxon>
        <taxon>Pseudomonadati</taxon>
        <taxon>Planctomycetota</taxon>
        <taxon>Planctomycetia</taxon>
        <taxon>Pirellulales</taxon>
        <taxon>Pirellulaceae</taxon>
        <taxon>Rhodopirellula</taxon>
    </lineage>
</organism>
<name>A0A0J1E930_RHOIS</name>